<comment type="caution">
    <text evidence="6">The sequence shown here is derived from an EMBL/GenBank/DDBJ whole genome shotgun (WGS) entry which is preliminary data.</text>
</comment>
<name>A0ABS7UCE0_9ACTN</name>
<keyword evidence="7" id="KW-1185">Reference proteome</keyword>
<keyword evidence="2" id="KW-0285">Flavoprotein</keyword>
<dbReference type="EMBL" id="JAIQZJ010000004">
    <property type="protein sequence ID" value="MBZ5738452.1"/>
    <property type="molecule type" value="Genomic_DNA"/>
</dbReference>
<dbReference type="PANTHER" id="PTHR10851:SF0">
    <property type="entry name" value="PYRIDOXINE-5'-PHOSPHATE OXIDASE"/>
    <property type="match status" value="1"/>
</dbReference>
<comment type="cofactor">
    <cofactor evidence="1">
        <name>FMN</name>
        <dbReference type="ChEBI" id="CHEBI:58210"/>
    </cofactor>
</comment>
<reference evidence="6 7" key="1">
    <citation type="submission" date="2021-09" db="EMBL/GenBank/DDBJ databases">
        <title>Whole genome sequence of Nocardioides sp. GBK3QG-3.</title>
        <authorList>
            <person name="Tuo L."/>
        </authorList>
    </citation>
    <scope>NUCLEOTIDE SEQUENCE [LARGE SCALE GENOMIC DNA]</scope>
    <source>
        <strain evidence="6 7">GBK3QG-3</strain>
    </source>
</reference>
<proteinExistence type="predicted"/>
<dbReference type="InterPro" id="IPR000659">
    <property type="entry name" value="Pyridox_Oxase"/>
</dbReference>
<dbReference type="Proteomes" id="UP000780875">
    <property type="component" value="Unassembled WGS sequence"/>
</dbReference>
<evidence type="ECO:0000256" key="1">
    <source>
        <dbReference type="ARBA" id="ARBA00001917"/>
    </source>
</evidence>
<evidence type="ECO:0000259" key="5">
    <source>
        <dbReference type="Pfam" id="PF01243"/>
    </source>
</evidence>
<dbReference type="RefSeq" id="WP_224122824.1">
    <property type="nucleotide sequence ID" value="NZ_JAIQZJ010000004.1"/>
</dbReference>
<keyword evidence="3" id="KW-0288">FMN</keyword>
<evidence type="ECO:0000256" key="2">
    <source>
        <dbReference type="ARBA" id="ARBA00022630"/>
    </source>
</evidence>
<organism evidence="6 7">
    <name type="scientific">Nocardioides mangrovi</name>
    <dbReference type="NCBI Taxonomy" id="2874580"/>
    <lineage>
        <taxon>Bacteria</taxon>
        <taxon>Bacillati</taxon>
        <taxon>Actinomycetota</taxon>
        <taxon>Actinomycetes</taxon>
        <taxon>Propionibacteriales</taxon>
        <taxon>Nocardioidaceae</taxon>
        <taxon>Nocardioides</taxon>
    </lineage>
</organism>
<evidence type="ECO:0000256" key="3">
    <source>
        <dbReference type="ARBA" id="ARBA00022643"/>
    </source>
</evidence>
<dbReference type="PANTHER" id="PTHR10851">
    <property type="entry name" value="PYRIDOXINE-5-PHOSPHATE OXIDASE"/>
    <property type="match status" value="1"/>
</dbReference>
<dbReference type="Gene3D" id="2.30.110.10">
    <property type="entry name" value="Electron Transport, Fmn-binding Protein, Chain A"/>
    <property type="match status" value="1"/>
</dbReference>
<evidence type="ECO:0000313" key="6">
    <source>
        <dbReference type="EMBL" id="MBZ5738452.1"/>
    </source>
</evidence>
<gene>
    <name evidence="6" type="ORF">K8U61_09790</name>
</gene>
<protein>
    <submittedName>
        <fullName evidence="6">Pyridoxamine 5'-phosphate oxidase family protein</fullName>
    </submittedName>
</protein>
<dbReference type="InterPro" id="IPR011576">
    <property type="entry name" value="Pyridox_Oxase_N"/>
</dbReference>
<dbReference type="InterPro" id="IPR012349">
    <property type="entry name" value="Split_barrel_FMN-bd"/>
</dbReference>
<keyword evidence="4" id="KW-0560">Oxidoreductase</keyword>
<dbReference type="Pfam" id="PF01243">
    <property type="entry name" value="PNPOx_N"/>
    <property type="match status" value="1"/>
</dbReference>
<sequence>MTEAPADPFELLTEWLPGNDDPVRPLMTLATTSVDGWPAARTVLLSEYDGLGFWFHTDSRSDKIAEVDRVPRAALVIHLPAIARQVVVQGTVVPADPAEEVRAYNRRSAYLKVLAWLNDADLAARPLPERQERWAAFCAEHPPESLTPSATWTGRCVRPERLVLWWGREDAASRRVVYTRAGEGWSITVRPG</sequence>
<evidence type="ECO:0000313" key="7">
    <source>
        <dbReference type="Proteomes" id="UP000780875"/>
    </source>
</evidence>
<feature type="domain" description="Pyridoxamine 5'-phosphate oxidase N-terminal" evidence="5">
    <location>
        <begin position="25"/>
        <end position="122"/>
    </location>
</feature>
<evidence type="ECO:0000256" key="4">
    <source>
        <dbReference type="ARBA" id="ARBA00023002"/>
    </source>
</evidence>
<accession>A0ABS7UCE0</accession>
<dbReference type="SUPFAM" id="SSF50475">
    <property type="entry name" value="FMN-binding split barrel"/>
    <property type="match status" value="1"/>
</dbReference>